<comment type="catalytic activity">
    <reaction evidence="9">
        <text>L-arginine + 2-oxoglutarate + O2 = guanidine + L-glutamate 5-semialdehyde + succinate + CO2</text>
        <dbReference type="Rhea" id="RHEA:31535"/>
        <dbReference type="ChEBI" id="CHEBI:15379"/>
        <dbReference type="ChEBI" id="CHEBI:16526"/>
        <dbReference type="ChEBI" id="CHEBI:16810"/>
        <dbReference type="ChEBI" id="CHEBI:30031"/>
        <dbReference type="ChEBI" id="CHEBI:30087"/>
        <dbReference type="ChEBI" id="CHEBI:32682"/>
        <dbReference type="ChEBI" id="CHEBI:58066"/>
        <dbReference type="EC" id="1.14.20.7"/>
    </reaction>
</comment>
<comment type="catalytic activity">
    <reaction evidence="8">
        <text>2-oxoglutarate + O2 + 2 H(+) = ethene + 3 CO2 + H2O</text>
        <dbReference type="Rhea" id="RHEA:31523"/>
        <dbReference type="ChEBI" id="CHEBI:15377"/>
        <dbReference type="ChEBI" id="CHEBI:15378"/>
        <dbReference type="ChEBI" id="CHEBI:15379"/>
        <dbReference type="ChEBI" id="CHEBI:16526"/>
        <dbReference type="ChEBI" id="CHEBI:16810"/>
        <dbReference type="ChEBI" id="CHEBI:18153"/>
        <dbReference type="EC" id="1.13.12.19"/>
    </reaction>
</comment>
<dbReference type="EC" id="1.14.20.7" evidence="2"/>
<evidence type="ECO:0000256" key="9">
    <source>
        <dbReference type="ARBA" id="ARBA00049359"/>
    </source>
</evidence>
<dbReference type="InterPro" id="IPR027443">
    <property type="entry name" value="IPNS-like_sf"/>
</dbReference>
<keyword evidence="10" id="KW-0408">Iron</keyword>
<comment type="caution">
    <text evidence="12">The sequence shown here is derived from an EMBL/GenBank/DDBJ whole genome shotgun (WGS) entry which is preliminary data.</text>
</comment>
<dbReference type="Gene3D" id="2.60.120.330">
    <property type="entry name" value="B-lactam Antibiotic, Isopenicillin N Synthase, Chain"/>
    <property type="match status" value="1"/>
</dbReference>
<proteinExistence type="inferred from homology"/>
<accession>A0ABW7LYF4</accession>
<name>A0ABW7LYF4_9PSED</name>
<comment type="similarity">
    <text evidence="10">Belongs to the iron/ascorbate-dependent oxidoreductase family.</text>
</comment>
<evidence type="ECO:0000256" key="7">
    <source>
        <dbReference type="ARBA" id="ARBA00031282"/>
    </source>
</evidence>
<evidence type="ECO:0000313" key="12">
    <source>
        <dbReference type="EMBL" id="MFH6566129.1"/>
    </source>
</evidence>
<dbReference type="SUPFAM" id="SSF51197">
    <property type="entry name" value="Clavaminate synthase-like"/>
    <property type="match status" value="1"/>
</dbReference>
<keyword evidence="10" id="KW-0479">Metal-binding</keyword>
<dbReference type="EC" id="1.13.12.19" evidence="3"/>
<evidence type="ECO:0000256" key="5">
    <source>
        <dbReference type="ARBA" id="ARBA00022666"/>
    </source>
</evidence>
<keyword evidence="10" id="KW-0560">Oxidoreductase</keyword>
<evidence type="ECO:0000259" key="11">
    <source>
        <dbReference type="PROSITE" id="PS51471"/>
    </source>
</evidence>
<sequence>MASMTECKYQWQRAVLSARRLHFDQAEGLQQALRDGFFFVEPAQAFDLAPGDRFARQFYLSGHGTYRGFCTQTETELGKHQGYFCRDADQTEQFFLRSSDWHRLFPEAVRIQAQRMKTLAIEVLLAVLASLNIPPALWRKATGHCMASQGTHTLTFNHFRPQVNARGLNIHKDSGWVTVLRSLEPGLEVLRDGFWYPIDPRPGSFIVNFGCAMEILTRHTATPVAAVAHRVVQQPHEPGKADRFSYALFLDSSLDKRFCEGLYSYRPQIGLRLEADFEQFLKSILEHTYEPHSAGLY</sequence>
<dbReference type="EMBL" id="JBINXB010000008">
    <property type="protein sequence ID" value="MFH6566129.1"/>
    <property type="molecule type" value="Genomic_DNA"/>
</dbReference>
<dbReference type="InterPro" id="IPR044861">
    <property type="entry name" value="IPNS-like_FE2OG_OXY"/>
</dbReference>
<feature type="domain" description="Fe2OG dioxygenase" evidence="11">
    <location>
        <begin position="150"/>
        <end position="252"/>
    </location>
</feature>
<evidence type="ECO:0000256" key="3">
    <source>
        <dbReference type="ARBA" id="ARBA00012531"/>
    </source>
</evidence>
<evidence type="ECO:0000256" key="2">
    <source>
        <dbReference type="ARBA" id="ARBA00012293"/>
    </source>
</evidence>
<reference evidence="12 13" key="1">
    <citation type="submission" date="2024-10" db="EMBL/GenBank/DDBJ databases">
        <title>Aeromonas and Pseudomonas from the Cagarras Archipelago, Rio de Janeiro, Brazil.</title>
        <authorList>
            <person name="Canellas A.L.B."/>
            <person name="Laport M.S."/>
        </authorList>
    </citation>
    <scope>NUCLEOTIDE SEQUENCE [LARGE SCALE GENOMIC DNA]</scope>
    <source>
        <strain evidence="12 13">CPF-4</strain>
    </source>
</reference>
<dbReference type="InterPro" id="IPR005123">
    <property type="entry name" value="Oxoglu/Fe-dep_dioxygenase_dom"/>
</dbReference>
<evidence type="ECO:0000256" key="4">
    <source>
        <dbReference type="ARBA" id="ARBA00019045"/>
    </source>
</evidence>
<dbReference type="PANTHER" id="PTHR47990">
    <property type="entry name" value="2-OXOGLUTARATE (2OG) AND FE(II)-DEPENDENT OXYGENASE SUPERFAMILY PROTEIN-RELATED"/>
    <property type="match status" value="1"/>
</dbReference>
<gene>
    <name evidence="12" type="ORF">ACHMWK_09130</name>
</gene>
<dbReference type="InterPro" id="IPR050231">
    <property type="entry name" value="Iron_ascorbate_oxido_reductase"/>
</dbReference>
<keyword evidence="5" id="KW-0266">Ethylene biosynthesis</keyword>
<protein>
    <recommendedName>
        <fullName evidence="4">2-oxoglutarate-dependent ethylene/succinate-forming enzyme</fullName>
        <ecNumber evidence="3">1.13.12.19</ecNumber>
        <ecNumber evidence="2">1.14.20.7</ecNumber>
    </recommendedName>
    <alternativeName>
        <fullName evidence="6">2-oxoglutarate dioxygenase (ethylene-forming)</fullName>
    </alternativeName>
    <alternativeName>
        <fullName evidence="7">2-oxoglutarate/L-arginine monooxygenase/decarboxylase (succinate-forming)</fullName>
    </alternativeName>
</protein>
<dbReference type="Pfam" id="PF03171">
    <property type="entry name" value="2OG-FeII_Oxy"/>
    <property type="match status" value="1"/>
</dbReference>
<dbReference type="PROSITE" id="PS51471">
    <property type="entry name" value="FE2OG_OXY"/>
    <property type="match status" value="1"/>
</dbReference>
<evidence type="ECO:0000256" key="10">
    <source>
        <dbReference type="RuleBase" id="RU003682"/>
    </source>
</evidence>
<evidence type="ECO:0000256" key="8">
    <source>
        <dbReference type="ARBA" id="ARBA00047725"/>
    </source>
</evidence>
<evidence type="ECO:0000313" key="13">
    <source>
        <dbReference type="Proteomes" id="UP001609821"/>
    </source>
</evidence>
<evidence type="ECO:0000256" key="6">
    <source>
        <dbReference type="ARBA" id="ARBA00031011"/>
    </source>
</evidence>
<dbReference type="Proteomes" id="UP001609821">
    <property type="component" value="Unassembled WGS sequence"/>
</dbReference>
<dbReference type="RefSeq" id="WP_395246958.1">
    <property type="nucleotide sequence ID" value="NZ_JBINXA010000008.1"/>
</dbReference>
<evidence type="ECO:0000256" key="1">
    <source>
        <dbReference type="ARBA" id="ARBA00004767"/>
    </source>
</evidence>
<keyword evidence="13" id="KW-1185">Reference proteome</keyword>
<organism evidence="12 13">
    <name type="scientific">Pseudomonas kulmbachensis</name>
    <dbReference type="NCBI Taxonomy" id="3043408"/>
    <lineage>
        <taxon>Bacteria</taxon>
        <taxon>Pseudomonadati</taxon>
        <taxon>Pseudomonadota</taxon>
        <taxon>Gammaproteobacteria</taxon>
        <taxon>Pseudomonadales</taxon>
        <taxon>Pseudomonadaceae</taxon>
        <taxon>Pseudomonas</taxon>
    </lineage>
</organism>
<comment type="pathway">
    <text evidence="1">Alkene biosynthesis; ethylene biosynthesis via 2-oxoglutarate.</text>
</comment>